<feature type="non-terminal residue" evidence="1">
    <location>
        <position position="52"/>
    </location>
</feature>
<accession>A0A382ZYS7</accession>
<sequence length="52" mass="5845">MSQLLKLSDRIQFLPVIHGSGSFAREVRHQLLSFSCDCLAVALPPEFEQTVE</sequence>
<reference evidence="1" key="1">
    <citation type="submission" date="2018-05" db="EMBL/GenBank/DDBJ databases">
        <authorList>
            <person name="Lanie J.A."/>
            <person name="Ng W.-L."/>
            <person name="Kazmierczak K.M."/>
            <person name="Andrzejewski T.M."/>
            <person name="Davidsen T.M."/>
            <person name="Wayne K.J."/>
            <person name="Tettelin H."/>
            <person name="Glass J.I."/>
            <person name="Rusch D."/>
            <person name="Podicherti R."/>
            <person name="Tsui H.-C.T."/>
            <person name="Winkler M.E."/>
        </authorList>
    </citation>
    <scope>NUCLEOTIDE SEQUENCE</scope>
</reference>
<name>A0A382ZYS7_9ZZZZ</name>
<dbReference type="EMBL" id="UINC01187639">
    <property type="protein sequence ID" value="SVE00469.1"/>
    <property type="molecule type" value="Genomic_DNA"/>
</dbReference>
<gene>
    <name evidence="1" type="ORF">METZ01_LOCUS453323</name>
</gene>
<organism evidence="1">
    <name type="scientific">marine metagenome</name>
    <dbReference type="NCBI Taxonomy" id="408172"/>
    <lineage>
        <taxon>unclassified sequences</taxon>
        <taxon>metagenomes</taxon>
        <taxon>ecological metagenomes</taxon>
    </lineage>
</organism>
<protein>
    <submittedName>
        <fullName evidence="1">Uncharacterized protein</fullName>
    </submittedName>
</protein>
<evidence type="ECO:0000313" key="1">
    <source>
        <dbReference type="EMBL" id="SVE00469.1"/>
    </source>
</evidence>
<dbReference type="AlphaFoldDB" id="A0A382ZYS7"/>
<proteinExistence type="predicted"/>